<gene>
    <name evidence="1" type="ORF">DAEQUDRAFT_582114</name>
</gene>
<accession>A0A165LRF4</accession>
<organism evidence="1 2">
    <name type="scientific">Daedalea quercina L-15889</name>
    <dbReference type="NCBI Taxonomy" id="1314783"/>
    <lineage>
        <taxon>Eukaryota</taxon>
        <taxon>Fungi</taxon>
        <taxon>Dikarya</taxon>
        <taxon>Basidiomycota</taxon>
        <taxon>Agaricomycotina</taxon>
        <taxon>Agaricomycetes</taxon>
        <taxon>Polyporales</taxon>
        <taxon>Fomitopsis</taxon>
    </lineage>
</organism>
<proteinExistence type="predicted"/>
<reference evidence="1 2" key="1">
    <citation type="journal article" date="2016" name="Mol. Biol. Evol.">
        <title>Comparative Genomics of Early-Diverging Mushroom-Forming Fungi Provides Insights into the Origins of Lignocellulose Decay Capabilities.</title>
        <authorList>
            <person name="Nagy L.G."/>
            <person name="Riley R."/>
            <person name="Tritt A."/>
            <person name="Adam C."/>
            <person name="Daum C."/>
            <person name="Floudas D."/>
            <person name="Sun H."/>
            <person name="Yadav J.S."/>
            <person name="Pangilinan J."/>
            <person name="Larsson K.H."/>
            <person name="Matsuura K."/>
            <person name="Barry K."/>
            <person name="Labutti K."/>
            <person name="Kuo R."/>
            <person name="Ohm R.A."/>
            <person name="Bhattacharya S.S."/>
            <person name="Shirouzu T."/>
            <person name="Yoshinaga Y."/>
            <person name="Martin F.M."/>
            <person name="Grigoriev I.V."/>
            <person name="Hibbett D.S."/>
        </authorList>
    </citation>
    <scope>NUCLEOTIDE SEQUENCE [LARGE SCALE GENOMIC DNA]</scope>
    <source>
        <strain evidence="1 2">L-15889</strain>
    </source>
</reference>
<dbReference type="AlphaFoldDB" id="A0A165LRF4"/>
<sequence>MSHLGRSLLPCLRSRTRPCLCGCRHRGAFDACHFICNHRTGFLLTAPHRDAADRVSESERTLIADVYYLYITSSQTNATLRIPSSATSAPGHSRMFSLLTGEPFVPPSMPALTSAKNACILSGFAKVTPVAVLRCAMTPC</sequence>
<evidence type="ECO:0000313" key="2">
    <source>
        <dbReference type="Proteomes" id="UP000076727"/>
    </source>
</evidence>
<dbReference type="Proteomes" id="UP000076727">
    <property type="component" value="Unassembled WGS sequence"/>
</dbReference>
<keyword evidence="2" id="KW-1185">Reference proteome</keyword>
<evidence type="ECO:0000313" key="1">
    <source>
        <dbReference type="EMBL" id="KZT64762.1"/>
    </source>
</evidence>
<dbReference type="OrthoDB" id="2793280at2759"/>
<dbReference type="EMBL" id="KV429119">
    <property type="protein sequence ID" value="KZT64762.1"/>
    <property type="molecule type" value="Genomic_DNA"/>
</dbReference>
<name>A0A165LRF4_9APHY</name>
<protein>
    <submittedName>
        <fullName evidence="1">Uncharacterized protein</fullName>
    </submittedName>
</protein>